<accession>A0A5J4TMK8</accession>
<evidence type="ECO:0008006" key="3">
    <source>
        <dbReference type="Google" id="ProtNLM"/>
    </source>
</evidence>
<protein>
    <recommendedName>
        <fullName evidence="3">SPRY domain-containing protein</fullName>
    </recommendedName>
</protein>
<comment type="caution">
    <text evidence="1">The sequence shown here is derived from an EMBL/GenBank/DDBJ whole genome shotgun (WGS) entry which is preliminary data.</text>
</comment>
<evidence type="ECO:0000313" key="1">
    <source>
        <dbReference type="EMBL" id="KAA6359060.1"/>
    </source>
</evidence>
<evidence type="ECO:0000313" key="2">
    <source>
        <dbReference type="Proteomes" id="UP000324800"/>
    </source>
</evidence>
<gene>
    <name evidence="1" type="ORF">EZS28_045413</name>
</gene>
<organism evidence="1 2">
    <name type="scientific">Streblomastix strix</name>
    <dbReference type="NCBI Taxonomy" id="222440"/>
    <lineage>
        <taxon>Eukaryota</taxon>
        <taxon>Metamonada</taxon>
        <taxon>Preaxostyla</taxon>
        <taxon>Oxymonadida</taxon>
        <taxon>Streblomastigidae</taxon>
        <taxon>Streblomastix</taxon>
    </lineage>
</organism>
<name>A0A5J4TMK8_9EUKA</name>
<sequence length="99" mass="11152">MRSWNQTTYGKVYFKGTGTPGNVQFSDGQLIAMELNADVGTLHFFVDGIQQPVFVRGVNEPVKFWFFIYPKDSSFSIESVKKLAVPTTKALPNEKAMQQ</sequence>
<dbReference type="Proteomes" id="UP000324800">
    <property type="component" value="Unassembled WGS sequence"/>
</dbReference>
<proteinExistence type="predicted"/>
<dbReference type="EMBL" id="SNRW01028965">
    <property type="protein sequence ID" value="KAA6359060.1"/>
    <property type="molecule type" value="Genomic_DNA"/>
</dbReference>
<reference evidence="1 2" key="1">
    <citation type="submission" date="2019-03" db="EMBL/GenBank/DDBJ databases">
        <title>Single cell metagenomics reveals metabolic interactions within the superorganism composed of flagellate Streblomastix strix and complex community of Bacteroidetes bacteria on its surface.</title>
        <authorList>
            <person name="Treitli S.C."/>
            <person name="Kolisko M."/>
            <person name="Husnik F."/>
            <person name="Keeling P."/>
            <person name="Hampl V."/>
        </authorList>
    </citation>
    <scope>NUCLEOTIDE SEQUENCE [LARGE SCALE GENOMIC DNA]</scope>
    <source>
        <strain evidence="1">ST1C</strain>
    </source>
</reference>
<dbReference type="AlphaFoldDB" id="A0A5J4TMK8"/>